<dbReference type="EMBL" id="JAWDIQ010000002">
    <property type="protein sequence ID" value="MDY0409416.1"/>
    <property type="molecule type" value="Genomic_DNA"/>
</dbReference>
<evidence type="ECO:0000256" key="1">
    <source>
        <dbReference type="SAM" id="SignalP"/>
    </source>
</evidence>
<dbReference type="Proteomes" id="UP001275315">
    <property type="component" value="Unassembled WGS sequence"/>
</dbReference>
<gene>
    <name evidence="3" type="ORF">RWD45_13575</name>
</gene>
<comment type="caution">
    <text evidence="3">The sequence shown here is derived from an EMBL/GenBank/DDBJ whole genome shotgun (WGS) entry which is preliminary data.</text>
</comment>
<sequence>MKIRKLIFAITLVGMLVTVGCSQFDDSSTGRNEETKKTSNHIATREQEVEELSLLSPERFLNIAHRGASGYAPEHTIPAYELGEELAGDYIEIDLQMTKDGELIAMHDSDLSHTTDVSGDVQELNLNEIRVLDVGSWFNEIYPDLANPVFSGAKVPTLDEIFTYFGKESNYYIETKTPNKYPGMEEALLQLLRKHDLLNTSLREGIVIIQSFHKESLLKIQQLDSSIPLIQLFNFKGKAKLSDAQIAEIKEYAVGIGPNFKSLTPKFVKKIRDADLLIHPYTVNEGKDMERLVEWGVTGMFTNYPDVLEKVLRERRVAE</sequence>
<dbReference type="PROSITE" id="PS51257">
    <property type="entry name" value="PROKAR_LIPOPROTEIN"/>
    <property type="match status" value="1"/>
</dbReference>
<feature type="signal peptide" evidence="1">
    <location>
        <begin position="1"/>
        <end position="24"/>
    </location>
</feature>
<dbReference type="Pfam" id="PF03009">
    <property type="entry name" value="GDPD"/>
    <property type="match status" value="1"/>
</dbReference>
<dbReference type="Gene3D" id="3.20.20.190">
    <property type="entry name" value="Phosphatidylinositol (PI) phosphodiesterase"/>
    <property type="match status" value="1"/>
</dbReference>
<dbReference type="PROSITE" id="PS51704">
    <property type="entry name" value="GP_PDE"/>
    <property type="match status" value="1"/>
</dbReference>
<dbReference type="InterPro" id="IPR017946">
    <property type="entry name" value="PLC-like_Pdiesterase_TIM-brl"/>
</dbReference>
<feature type="chain" id="PRO_5046354490" evidence="1">
    <location>
        <begin position="25"/>
        <end position="319"/>
    </location>
</feature>
<dbReference type="CDD" id="cd08601">
    <property type="entry name" value="GDPD_SaGlpQ_like"/>
    <property type="match status" value="1"/>
</dbReference>
<dbReference type="PANTHER" id="PTHR46211:SF7">
    <property type="entry name" value="GLYCEROPHOSPHODIESTER PHOSPHODIESTERASE"/>
    <property type="match status" value="1"/>
</dbReference>
<evidence type="ECO:0000259" key="2">
    <source>
        <dbReference type="PROSITE" id="PS51704"/>
    </source>
</evidence>
<evidence type="ECO:0000313" key="3">
    <source>
        <dbReference type="EMBL" id="MDY0409416.1"/>
    </source>
</evidence>
<organism evidence="3 4">
    <name type="scientific">Paracerasibacillus soli</name>
    <dbReference type="NCBI Taxonomy" id="480284"/>
    <lineage>
        <taxon>Bacteria</taxon>
        <taxon>Bacillati</taxon>
        <taxon>Bacillota</taxon>
        <taxon>Bacilli</taxon>
        <taxon>Bacillales</taxon>
        <taxon>Bacillaceae</taxon>
        <taxon>Paracerasibacillus</taxon>
    </lineage>
</organism>
<keyword evidence="4" id="KW-1185">Reference proteome</keyword>
<proteinExistence type="predicted"/>
<feature type="domain" description="GP-PDE" evidence="2">
    <location>
        <begin position="60"/>
        <end position="312"/>
    </location>
</feature>
<dbReference type="PANTHER" id="PTHR46211">
    <property type="entry name" value="GLYCEROPHOSPHORYL DIESTER PHOSPHODIESTERASE"/>
    <property type="match status" value="1"/>
</dbReference>
<protein>
    <submittedName>
        <fullName evidence="3">Glycerophosphodiester phosphodiesterase</fullName>
    </submittedName>
</protein>
<dbReference type="SUPFAM" id="SSF51695">
    <property type="entry name" value="PLC-like phosphodiesterases"/>
    <property type="match status" value="1"/>
</dbReference>
<accession>A0ABU5CSR3</accession>
<reference evidence="3 4" key="1">
    <citation type="submission" date="2023-10" db="EMBL/GenBank/DDBJ databases">
        <title>Virgibacillus soli CC-YMP-6 genome.</title>
        <authorList>
            <person name="Miliotis G."/>
            <person name="Sengupta P."/>
            <person name="Hameed A."/>
            <person name="Chuvochina M."/>
            <person name="Mcdonagh F."/>
            <person name="Simpson A.C."/>
            <person name="Singh N.K."/>
            <person name="Rekha P.D."/>
            <person name="Raman K."/>
            <person name="Hugenholtz P."/>
            <person name="Venkateswaran K."/>
        </authorList>
    </citation>
    <scope>NUCLEOTIDE SEQUENCE [LARGE SCALE GENOMIC DNA]</scope>
    <source>
        <strain evidence="3 4">CC-YMP-6</strain>
    </source>
</reference>
<name>A0ABU5CSR3_9BACI</name>
<dbReference type="InterPro" id="IPR030395">
    <property type="entry name" value="GP_PDE_dom"/>
</dbReference>
<keyword evidence="1" id="KW-0732">Signal</keyword>
<evidence type="ECO:0000313" key="4">
    <source>
        <dbReference type="Proteomes" id="UP001275315"/>
    </source>
</evidence>